<name>A0ABW7UVJ4_9ACTN</name>
<dbReference type="Pfam" id="PF13462">
    <property type="entry name" value="Thioredoxin_4"/>
    <property type="match status" value="1"/>
</dbReference>
<keyword evidence="5" id="KW-0676">Redox-active center</keyword>
<comment type="similarity">
    <text evidence="1">Belongs to the thioredoxin family. DsbA subfamily.</text>
</comment>
<keyword evidence="7" id="KW-1133">Transmembrane helix</keyword>
<accession>A0ABW7UVJ4</accession>
<evidence type="ECO:0000256" key="6">
    <source>
        <dbReference type="SAM" id="MobiDB-lite"/>
    </source>
</evidence>
<dbReference type="RefSeq" id="WP_055470860.1">
    <property type="nucleotide sequence ID" value="NZ_JBIRWE010000010.1"/>
</dbReference>
<keyword evidence="10" id="KW-1185">Reference proteome</keyword>
<comment type="caution">
    <text evidence="9">The sequence shown here is derived from an EMBL/GenBank/DDBJ whole genome shotgun (WGS) entry which is preliminary data.</text>
</comment>
<protein>
    <submittedName>
        <fullName evidence="9">DsbA family protein</fullName>
    </submittedName>
</protein>
<keyword evidence="3" id="KW-0560">Oxidoreductase</keyword>
<evidence type="ECO:0000256" key="3">
    <source>
        <dbReference type="ARBA" id="ARBA00023002"/>
    </source>
</evidence>
<evidence type="ECO:0000313" key="9">
    <source>
        <dbReference type="EMBL" id="MFI1966605.1"/>
    </source>
</evidence>
<evidence type="ECO:0000313" key="10">
    <source>
        <dbReference type="Proteomes" id="UP001611548"/>
    </source>
</evidence>
<evidence type="ECO:0000259" key="8">
    <source>
        <dbReference type="Pfam" id="PF13462"/>
    </source>
</evidence>
<proteinExistence type="inferred from homology"/>
<evidence type="ECO:0000256" key="5">
    <source>
        <dbReference type="ARBA" id="ARBA00023284"/>
    </source>
</evidence>
<keyword evidence="2" id="KW-0732">Signal</keyword>
<dbReference type="InterPro" id="IPR012336">
    <property type="entry name" value="Thioredoxin-like_fold"/>
</dbReference>
<evidence type="ECO:0000256" key="1">
    <source>
        <dbReference type="ARBA" id="ARBA00005791"/>
    </source>
</evidence>
<keyword evidence="7" id="KW-0812">Transmembrane</keyword>
<dbReference type="PANTHER" id="PTHR13887">
    <property type="entry name" value="GLUTATHIONE S-TRANSFERASE KAPPA"/>
    <property type="match status" value="1"/>
</dbReference>
<feature type="region of interest" description="Disordered" evidence="6">
    <location>
        <begin position="1"/>
        <end position="28"/>
    </location>
</feature>
<evidence type="ECO:0000256" key="7">
    <source>
        <dbReference type="SAM" id="Phobius"/>
    </source>
</evidence>
<evidence type="ECO:0000256" key="2">
    <source>
        <dbReference type="ARBA" id="ARBA00022729"/>
    </source>
</evidence>
<keyword evidence="7" id="KW-0472">Membrane</keyword>
<dbReference type="InterPro" id="IPR036249">
    <property type="entry name" value="Thioredoxin-like_sf"/>
</dbReference>
<dbReference type="Proteomes" id="UP001611548">
    <property type="component" value="Unassembled WGS sequence"/>
</dbReference>
<evidence type="ECO:0000256" key="4">
    <source>
        <dbReference type="ARBA" id="ARBA00023157"/>
    </source>
</evidence>
<feature type="region of interest" description="Disordered" evidence="6">
    <location>
        <begin position="237"/>
        <end position="258"/>
    </location>
</feature>
<organism evidence="9 10">
    <name type="scientific">Streptomyces pathocidini</name>
    <dbReference type="NCBI Taxonomy" id="1650571"/>
    <lineage>
        <taxon>Bacteria</taxon>
        <taxon>Bacillati</taxon>
        <taxon>Actinomycetota</taxon>
        <taxon>Actinomycetes</taxon>
        <taxon>Kitasatosporales</taxon>
        <taxon>Streptomycetaceae</taxon>
        <taxon>Streptomyces</taxon>
    </lineage>
</organism>
<gene>
    <name evidence="9" type="ORF">ACH429_21255</name>
</gene>
<feature type="domain" description="Thioredoxin-like fold" evidence="8">
    <location>
        <begin position="81"/>
        <end position="252"/>
    </location>
</feature>
<reference evidence="9 10" key="1">
    <citation type="submission" date="2024-10" db="EMBL/GenBank/DDBJ databases">
        <title>The Natural Products Discovery Center: Release of the First 8490 Sequenced Strains for Exploring Actinobacteria Biosynthetic Diversity.</title>
        <authorList>
            <person name="Kalkreuter E."/>
            <person name="Kautsar S.A."/>
            <person name="Yang D."/>
            <person name="Bader C.D."/>
            <person name="Teijaro C.N."/>
            <person name="Fluegel L."/>
            <person name="Davis C.M."/>
            <person name="Simpson J.R."/>
            <person name="Lauterbach L."/>
            <person name="Steele A.D."/>
            <person name="Gui C."/>
            <person name="Meng S."/>
            <person name="Li G."/>
            <person name="Viehrig K."/>
            <person name="Ye F."/>
            <person name="Su P."/>
            <person name="Kiefer A.F."/>
            <person name="Nichols A."/>
            <person name="Cepeda A.J."/>
            <person name="Yan W."/>
            <person name="Fan B."/>
            <person name="Jiang Y."/>
            <person name="Adhikari A."/>
            <person name="Zheng C.-J."/>
            <person name="Schuster L."/>
            <person name="Cowan T.M."/>
            <person name="Smanski M.J."/>
            <person name="Chevrette M.G."/>
            <person name="De Carvalho L.P.S."/>
            <person name="Shen B."/>
        </authorList>
    </citation>
    <scope>NUCLEOTIDE SEQUENCE [LARGE SCALE GENOMIC DNA]</scope>
    <source>
        <strain evidence="9 10">NPDC020327</strain>
    </source>
</reference>
<keyword evidence="4" id="KW-1015">Disulfide bond</keyword>
<dbReference type="EMBL" id="JBIRWE010000010">
    <property type="protein sequence ID" value="MFI1966605.1"/>
    <property type="molecule type" value="Genomic_DNA"/>
</dbReference>
<sequence>MSDNNREGKRSARERLREERRREQTREKRKRSLLVGVAAVAVLALAGGIGVAVTQLGGKDGDGPVVAPTGANGEDSLAIPVGRAGAPSTLTVYEDFRCPACAQFEHGFRDTIRELEDKGRLRTQYHLVTIIDGNMGGSGSLNAANAAACAQDARKFRDYHDVLYRNQPQEQDDAFADKKRLIKLAGQVKGLDTAGFRACVNEGSHDGWVRKATTAFNGSGHQGTPTVLLNGKNVYADQQNPLTPDKLRKRVEDAAKKA</sequence>
<feature type="transmembrane region" description="Helical" evidence="7">
    <location>
        <begin position="32"/>
        <end position="53"/>
    </location>
</feature>
<dbReference type="CDD" id="cd02972">
    <property type="entry name" value="DsbA_family"/>
    <property type="match status" value="1"/>
</dbReference>
<dbReference type="SUPFAM" id="SSF52833">
    <property type="entry name" value="Thioredoxin-like"/>
    <property type="match status" value="1"/>
</dbReference>
<dbReference type="PANTHER" id="PTHR13887:SF14">
    <property type="entry name" value="DISULFIDE BOND FORMATION PROTEIN D"/>
    <property type="match status" value="1"/>
</dbReference>
<dbReference type="Gene3D" id="3.40.30.10">
    <property type="entry name" value="Glutaredoxin"/>
    <property type="match status" value="1"/>
</dbReference>
<feature type="compositionally biased region" description="Basic and acidic residues" evidence="6">
    <location>
        <begin position="1"/>
        <end position="26"/>
    </location>
</feature>